<sequence length="178" mass="18989">MSRGGGYASRNAAAARRRRGIFGELVVALMAVAALGYVAIDQGYVSVPGLDALSPSVTAQPDLIAHRFAVCAGAGGTCVIDGDTIRIEGQSIRIADIDTPEVRGFACPAEKALGDRATLRMVELLNAGGFSMRRWDHRDADQYGRKLRVITRDGQSLGMTLVAEGLARPWDGARRGWC</sequence>
<accession>A0A1G7WQA3</accession>
<reference evidence="3 4" key="1">
    <citation type="submission" date="2016-10" db="EMBL/GenBank/DDBJ databases">
        <authorList>
            <person name="de Groot N.N."/>
        </authorList>
    </citation>
    <scope>NUCLEOTIDE SEQUENCE [LARGE SCALE GENOMIC DNA]</scope>
    <source>
        <strain evidence="3 4">CGMCC 1.10267</strain>
    </source>
</reference>
<dbReference type="Gene3D" id="2.40.50.90">
    <property type="match status" value="1"/>
</dbReference>
<evidence type="ECO:0000256" key="1">
    <source>
        <dbReference type="SAM" id="Phobius"/>
    </source>
</evidence>
<dbReference type="Pfam" id="PF00565">
    <property type="entry name" value="SNase"/>
    <property type="match status" value="1"/>
</dbReference>
<dbReference type="PROSITE" id="PS50830">
    <property type="entry name" value="TNASE_3"/>
    <property type="match status" value="1"/>
</dbReference>
<evidence type="ECO:0000313" key="3">
    <source>
        <dbReference type="EMBL" id="SDG74175.1"/>
    </source>
</evidence>
<proteinExistence type="predicted"/>
<keyword evidence="1" id="KW-0812">Transmembrane</keyword>
<keyword evidence="1" id="KW-0472">Membrane</keyword>
<dbReference type="AlphaFoldDB" id="A0A1G7WQA3"/>
<dbReference type="STRING" id="440168.SAMN04487974_10752"/>
<evidence type="ECO:0000313" key="4">
    <source>
        <dbReference type="Proteomes" id="UP000199495"/>
    </source>
</evidence>
<feature type="transmembrane region" description="Helical" evidence="1">
    <location>
        <begin position="21"/>
        <end position="40"/>
    </location>
</feature>
<dbReference type="InterPro" id="IPR035437">
    <property type="entry name" value="SNase_OB-fold_sf"/>
</dbReference>
<dbReference type="EMBL" id="FNCS01000007">
    <property type="protein sequence ID" value="SDG74175.1"/>
    <property type="molecule type" value="Genomic_DNA"/>
</dbReference>
<feature type="domain" description="TNase-like" evidence="2">
    <location>
        <begin position="79"/>
        <end position="168"/>
    </location>
</feature>
<evidence type="ECO:0000259" key="2">
    <source>
        <dbReference type="PROSITE" id="PS50830"/>
    </source>
</evidence>
<keyword evidence="1" id="KW-1133">Transmembrane helix</keyword>
<dbReference type="InterPro" id="IPR016071">
    <property type="entry name" value="Staphylococal_nuclease_OB-fold"/>
</dbReference>
<name>A0A1G7WQA3_9HYPH</name>
<gene>
    <name evidence="3" type="ORF">SAMN04487974_10752</name>
</gene>
<dbReference type="Proteomes" id="UP000199495">
    <property type="component" value="Unassembled WGS sequence"/>
</dbReference>
<keyword evidence="4" id="KW-1185">Reference proteome</keyword>
<protein>
    <submittedName>
        <fullName evidence="3">Nuclease homologue</fullName>
    </submittedName>
</protein>
<dbReference type="OrthoDB" id="7469880at2"/>
<dbReference type="RefSeq" id="WP_090596875.1">
    <property type="nucleotide sequence ID" value="NZ_FNCS01000007.1"/>
</dbReference>
<organism evidence="3 4">
    <name type="scientific">Pelagibacterium luteolum</name>
    <dbReference type="NCBI Taxonomy" id="440168"/>
    <lineage>
        <taxon>Bacteria</taxon>
        <taxon>Pseudomonadati</taxon>
        <taxon>Pseudomonadota</taxon>
        <taxon>Alphaproteobacteria</taxon>
        <taxon>Hyphomicrobiales</taxon>
        <taxon>Devosiaceae</taxon>
        <taxon>Pelagibacterium</taxon>
    </lineage>
</organism>
<dbReference type="SUPFAM" id="SSF50199">
    <property type="entry name" value="Staphylococcal nuclease"/>
    <property type="match status" value="1"/>
</dbReference>